<reference evidence="1" key="1">
    <citation type="submission" date="2014-09" db="EMBL/GenBank/DDBJ databases">
        <authorList>
            <person name="Magalhaes I.L.F."/>
            <person name="Oliveira U."/>
            <person name="Santos F.R."/>
            <person name="Vidigal T.H.D.A."/>
            <person name="Brescovit A.D."/>
            <person name="Santos A.J."/>
        </authorList>
    </citation>
    <scope>NUCLEOTIDE SEQUENCE</scope>
    <source>
        <tissue evidence="1">Shoot tissue taken approximately 20 cm above the soil surface</tissue>
    </source>
</reference>
<organism evidence="1">
    <name type="scientific">Arundo donax</name>
    <name type="common">Giant reed</name>
    <name type="synonym">Donax arundinaceus</name>
    <dbReference type="NCBI Taxonomy" id="35708"/>
    <lineage>
        <taxon>Eukaryota</taxon>
        <taxon>Viridiplantae</taxon>
        <taxon>Streptophyta</taxon>
        <taxon>Embryophyta</taxon>
        <taxon>Tracheophyta</taxon>
        <taxon>Spermatophyta</taxon>
        <taxon>Magnoliopsida</taxon>
        <taxon>Liliopsida</taxon>
        <taxon>Poales</taxon>
        <taxon>Poaceae</taxon>
        <taxon>PACMAD clade</taxon>
        <taxon>Arundinoideae</taxon>
        <taxon>Arundineae</taxon>
        <taxon>Arundo</taxon>
    </lineage>
</organism>
<protein>
    <submittedName>
        <fullName evidence="1">Uncharacterized protein</fullName>
    </submittedName>
</protein>
<accession>A0A0A9FCT0</accession>
<dbReference type="EMBL" id="GBRH01187779">
    <property type="protein sequence ID" value="JAE10117.1"/>
    <property type="molecule type" value="Transcribed_RNA"/>
</dbReference>
<proteinExistence type="predicted"/>
<reference evidence="1" key="2">
    <citation type="journal article" date="2015" name="Data Brief">
        <title>Shoot transcriptome of the giant reed, Arundo donax.</title>
        <authorList>
            <person name="Barrero R.A."/>
            <person name="Guerrero F.D."/>
            <person name="Moolhuijzen P."/>
            <person name="Goolsby J.A."/>
            <person name="Tidwell J."/>
            <person name="Bellgard S.E."/>
            <person name="Bellgard M.I."/>
        </authorList>
    </citation>
    <scope>NUCLEOTIDE SEQUENCE</scope>
    <source>
        <tissue evidence="1">Shoot tissue taken approximately 20 cm above the soil surface</tissue>
    </source>
</reference>
<sequence>MLPLNRGAQ</sequence>
<evidence type="ECO:0000313" key="1">
    <source>
        <dbReference type="EMBL" id="JAE10117.1"/>
    </source>
</evidence>
<name>A0A0A9FCT0_ARUDO</name>